<feature type="compositionally biased region" description="Basic and acidic residues" evidence="1">
    <location>
        <begin position="67"/>
        <end position="78"/>
    </location>
</feature>
<dbReference type="OrthoDB" id="21470at2759"/>
<dbReference type="Gene3D" id="3.30.1370.50">
    <property type="entry name" value="R3H-like domain"/>
    <property type="match status" value="1"/>
</dbReference>
<protein>
    <recommendedName>
        <fullName evidence="2">G-patch domain-containing protein</fullName>
    </recommendedName>
</protein>
<proteinExistence type="predicted"/>
<dbReference type="GO" id="GO:0003676">
    <property type="term" value="F:nucleic acid binding"/>
    <property type="evidence" value="ECO:0007669"/>
    <property type="project" value="InterPro"/>
</dbReference>
<dbReference type="InterPro" id="IPR000467">
    <property type="entry name" value="G_patch_dom"/>
</dbReference>
<dbReference type="Pfam" id="PF01424">
    <property type="entry name" value="R3H"/>
    <property type="match status" value="1"/>
</dbReference>
<keyword evidence="4" id="KW-1185">Reference proteome</keyword>
<feature type="region of interest" description="Disordered" evidence="1">
    <location>
        <begin position="99"/>
        <end position="253"/>
    </location>
</feature>
<feature type="compositionally biased region" description="Basic and acidic residues" evidence="1">
    <location>
        <begin position="187"/>
        <end position="197"/>
    </location>
</feature>
<evidence type="ECO:0000259" key="2">
    <source>
        <dbReference type="PROSITE" id="PS50174"/>
    </source>
</evidence>
<feature type="compositionally biased region" description="Basic and acidic residues" evidence="1">
    <location>
        <begin position="660"/>
        <end position="669"/>
    </location>
</feature>
<dbReference type="STRING" id="91928.A0A0D1ZD53"/>
<feature type="compositionally biased region" description="Polar residues" evidence="1">
    <location>
        <begin position="16"/>
        <end position="56"/>
    </location>
</feature>
<feature type="compositionally biased region" description="Basic residues" evidence="1">
    <location>
        <begin position="516"/>
        <end position="525"/>
    </location>
</feature>
<feature type="region of interest" description="Disordered" evidence="1">
    <location>
        <begin position="1"/>
        <end position="82"/>
    </location>
</feature>
<evidence type="ECO:0000256" key="1">
    <source>
        <dbReference type="SAM" id="MobiDB-lite"/>
    </source>
</evidence>
<dbReference type="GeneID" id="27337299"/>
<sequence length="794" mass="88332">MGARQRAQARPKKGNSAKNPKWSQKQPTSSVKFTELNPRNRQQALLSDWQDFSDSASPHARTGHFTMSEEARNTERHTAAWGPSRLRDRAVVFVSAGTLVREEPVMESKESTQGTDQSAGDGDSVQLDARHDSVEQDQVTVAAVHQPVEEVAPTTTTESSVTNTPAPRRYSASSVSSDEILFTGRQNRAEPRPRKVDISPNPPSSLPTSTKHDSDLQAGETSTGSPPQKDFTPLSHHIGPIPLRKKNVDRRGRPLIFSSRREEEEAIMNDYIANLVFDDDSDEEEEEDSAPTTAKPSRRDEHFKLHGNATEAPFKVQTKPPTRYEQSKTAPSQAIDWDSADLEDFDDLSTTDEEVVEVSQVLRHRERPSGPQYLVTLPGQDASEARWVLHTKLTSVSARDEVSIFHDIQAIQFENTSDDLEADDTGSDDDDEFRDDADDDRESEMEENDRIIDRVTRMSDEQIARAFAKQAEMGIGGDELLLFDGQVDDEDDDQDMDEFIANDDFIKFSSKKHISSRGKSKRNRRQRDTFPPAEAFADALDQDPYGAFDIMDFDRPSLRPKNKGRKSDPFEWALEDEELAQHLSSTWSKDREKKAARKRERQEAREDALLEAAERNSPAVIKAEIRRFLVQEIDVLELAPMEPTARAGIHRLAKALKLKSHSEGKEGRGRGRYPVLTKGPQTPHYTIDTVWQIDNLIEQRRFFPRQKGGFNGASNPRARVTGGRRGGGGAMSGATYMNGDVVGASAPELGADNKGRAILEKMGWTSGMGIGAVGNKGGLEAIKHVVKTNKAGLG</sequence>
<feature type="region of interest" description="Disordered" evidence="1">
    <location>
        <begin position="278"/>
        <end position="333"/>
    </location>
</feature>
<feature type="region of interest" description="Disordered" evidence="1">
    <location>
        <begin position="516"/>
        <end position="538"/>
    </location>
</feature>
<dbReference type="SUPFAM" id="SSF82708">
    <property type="entry name" value="R3H domain"/>
    <property type="match status" value="1"/>
</dbReference>
<dbReference type="PANTHER" id="PTHR14195">
    <property type="entry name" value="G PATCH DOMAIN CONTAINING PROTEIN 2"/>
    <property type="match status" value="1"/>
</dbReference>
<dbReference type="PROSITE" id="PS50174">
    <property type="entry name" value="G_PATCH"/>
    <property type="match status" value="1"/>
</dbReference>
<dbReference type="InterPro" id="IPR036867">
    <property type="entry name" value="R3H_dom_sf"/>
</dbReference>
<evidence type="ECO:0000313" key="3">
    <source>
        <dbReference type="EMBL" id="KIW10917.1"/>
    </source>
</evidence>
<feature type="region of interest" description="Disordered" evidence="1">
    <location>
        <begin position="415"/>
        <end position="448"/>
    </location>
</feature>
<feature type="region of interest" description="Disordered" evidence="1">
    <location>
        <begin position="707"/>
        <end position="729"/>
    </location>
</feature>
<organism evidence="3 4">
    <name type="scientific">Exophiala spinifera</name>
    <dbReference type="NCBI Taxonomy" id="91928"/>
    <lineage>
        <taxon>Eukaryota</taxon>
        <taxon>Fungi</taxon>
        <taxon>Dikarya</taxon>
        <taxon>Ascomycota</taxon>
        <taxon>Pezizomycotina</taxon>
        <taxon>Eurotiomycetes</taxon>
        <taxon>Chaetothyriomycetidae</taxon>
        <taxon>Chaetothyriales</taxon>
        <taxon>Herpotrichiellaceae</taxon>
        <taxon>Exophiala</taxon>
    </lineage>
</organism>
<reference evidence="3 4" key="1">
    <citation type="submission" date="2015-01" db="EMBL/GenBank/DDBJ databases">
        <title>The Genome Sequence of Exophiala spinifera CBS89968.</title>
        <authorList>
            <consortium name="The Broad Institute Genomics Platform"/>
            <person name="Cuomo C."/>
            <person name="de Hoog S."/>
            <person name="Gorbushina A."/>
            <person name="Stielow B."/>
            <person name="Teixiera M."/>
            <person name="Abouelleil A."/>
            <person name="Chapman S.B."/>
            <person name="Priest M."/>
            <person name="Young S.K."/>
            <person name="Wortman J."/>
            <person name="Nusbaum C."/>
            <person name="Birren B."/>
        </authorList>
    </citation>
    <scope>NUCLEOTIDE SEQUENCE [LARGE SCALE GENOMIC DNA]</scope>
    <source>
        <strain evidence="3 4">CBS 89968</strain>
    </source>
</reference>
<dbReference type="HOGENOM" id="CLU_007254_1_0_1"/>
<dbReference type="InterPro" id="IPR001374">
    <property type="entry name" value="R3H_dom"/>
</dbReference>
<name>A0A0D1ZD53_9EURO</name>
<evidence type="ECO:0000313" key="4">
    <source>
        <dbReference type="Proteomes" id="UP000053328"/>
    </source>
</evidence>
<accession>A0A0D1ZD53</accession>
<feature type="domain" description="G-patch" evidence="2">
    <location>
        <begin position="751"/>
        <end position="794"/>
    </location>
</feature>
<dbReference type="RefSeq" id="XP_016231133.1">
    <property type="nucleotide sequence ID" value="XM_016384531.1"/>
</dbReference>
<dbReference type="VEuPathDB" id="FungiDB:PV08_10216"/>
<feature type="compositionally biased region" description="Basic and acidic residues" evidence="1">
    <location>
        <begin position="100"/>
        <end position="110"/>
    </location>
</feature>
<dbReference type="Pfam" id="PF01585">
    <property type="entry name" value="G-patch"/>
    <property type="match status" value="1"/>
</dbReference>
<dbReference type="AlphaFoldDB" id="A0A0D1ZD53"/>
<feature type="region of interest" description="Disordered" evidence="1">
    <location>
        <begin position="660"/>
        <end position="679"/>
    </location>
</feature>
<dbReference type="SMART" id="SM00443">
    <property type="entry name" value="G_patch"/>
    <property type="match status" value="1"/>
</dbReference>
<dbReference type="Proteomes" id="UP000053328">
    <property type="component" value="Unassembled WGS sequence"/>
</dbReference>
<dbReference type="InterPro" id="IPR051189">
    <property type="entry name" value="Splicing_assoc_domain"/>
</dbReference>
<gene>
    <name evidence="3" type="ORF">PV08_10216</name>
</gene>
<feature type="compositionally biased region" description="Low complexity" evidence="1">
    <location>
        <begin position="149"/>
        <end position="166"/>
    </location>
</feature>
<feature type="compositionally biased region" description="Acidic residues" evidence="1">
    <location>
        <begin position="416"/>
        <end position="447"/>
    </location>
</feature>
<feature type="compositionally biased region" description="Acidic residues" evidence="1">
    <location>
        <begin position="278"/>
        <end position="289"/>
    </location>
</feature>
<dbReference type="EMBL" id="KN847499">
    <property type="protein sequence ID" value="KIW10917.1"/>
    <property type="molecule type" value="Genomic_DNA"/>
</dbReference>